<dbReference type="GO" id="GO:0007165">
    <property type="term" value="P:signal transduction"/>
    <property type="evidence" value="ECO:0007669"/>
    <property type="project" value="UniProtKB-KW"/>
</dbReference>
<dbReference type="CDD" id="cd11386">
    <property type="entry name" value="MCP_signal"/>
    <property type="match status" value="1"/>
</dbReference>
<keyword evidence="4" id="KW-0472">Membrane</keyword>
<feature type="domain" description="Methyl-accepting transducer" evidence="5">
    <location>
        <begin position="404"/>
        <end position="640"/>
    </location>
</feature>
<dbReference type="GO" id="GO:0016020">
    <property type="term" value="C:membrane"/>
    <property type="evidence" value="ECO:0007669"/>
    <property type="project" value="InterPro"/>
</dbReference>
<dbReference type="SMART" id="SM00304">
    <property type="entry name" value="HAMP"/>
    <property type="match status" value="1"/>
</dbReference>
<dbReference type="CDD" id="cd06225">
    <property type="entry name" value="HAMP"/>
    <property type="match status" value="1"/>
</dbReference>
<reference evidence="7" key="1">
    <citation type="submission" date="2018-06" db="EMBL/GenBank/DDBJ databases">
        <authorList>
            <person name="Zhirakovskaya E."/>
        </authorList>
    </citation>
    <scope>NUCLEOTIDE SEQUENCE</scope>
</reference>
<keyword evidence="4" id="KW-1133">Transmembrane helix</keyword>
<feature type="compositionally biased region" description="Polar residues" evidence="3">
    <location>
        <begin position="449"/>
        <end position="458"/>
    </location>
</feature>
<dbReference type="PROSITE" id="PS50885">
    <property type="entry name" value="HAMP"/>
    <property type="match status" value="1"/>
</dbReference>
<evidence type="ECO:0000256" key="1">
    <source>
        <dbReference type="ARBA" id="ARBA00023224"/>
    </source>
</evidence>
<name>A0A3B0YL84_9ZZZZ</name>
<feature type="region of interest" description="Disordered" evidence="3">
    <location>
        <begin position="432"/>
        <end position="472"/>
    </location>
</feature>
<dbReference type="AlphaFoldDB" id="A0A3B0YL84"/>
<organism evidence="7">
    <name type="scientific">hydrothermal vent metagenome</name>
    <dbReference type="NCBI Taxonomy" id="652676"/>
    <lineage>
        <taxon>unclassified sequences</taxon>
        <taxon>metagenomes</taxon>
        <taxon>ecological metagenomes</taxon>
    </lineage>
</organism>
<evidence type="ECO:0000259" key="6">
    <source>
        <dbReference type="PROSITE" id="PS50885"/>
    </source>
</evidence>
<dbReference type="InterPro" id="IPR003660">
    <property type="entry name" value="HAMP_dom"/>
</dbReference>
<keyword evidence="1" id="KW-0807">Transducer</keyword>
<dbReference type="Pfam" id="PF00015">
    <property type="entry name" value="MCPsignal"/>
    <property type="match status" value="1"/>
</dbReference>
<dbReference type="SUPFAM" id="SSF58104">
    <property type="entry name" value="Methyl-accepting chemotaxis protein (MCP) signaling domain"/>
    <property type="match status" value="1"/>
</dbReference>
<dbReference type="Pfam" id="PF00672">
    <property type="entry name" value="HAMP"/>
    <property type="match status" value="1"/>
</dbReference>
<accession>A0A3B0YL84</accession>
<comment type="similarity">
    <text evidence="2">Belongs to the methyl-accepting chemotaxis (MCP) protein family.</text>
</comment>
<dbReference type="SMART" id="SM00283">
    <property type="entry name" value="MA"/>
    <property type="match status" value="1"/>
</dbReference>
<dbReference type="PANTHER" id="PTHR32089:SF112">
    <property type="entry name" value="LYSOZYME-LIKE PROTEIN-RELATED"/>
    <property type="match status" value="1"/>
</dbReference>
<feature type="transmembrane region" description="Helical" evidence="4">
    <location>
        <begin position="322"/>
        <end position="343"/>
    </location>
</feature>
<dbReference type="PANTHER" id="PTHR32089">
    <property type="entry name" value="METHYL-ACCEPTING CHEMOTAXIS PROTEIN MCPB"/>
    <property type="match status" value="1"/>
</dbReference>
<keyword evidence="4" id="KW-0812">Transmembrane</keyword>
<feature type="compositionally biased region" description="Low complexity" evidence="3">
    <location>
        <begin position="435"/>
        <end position="448"/>
    </location>
</feature>
<dbReference type="PROSITE" id="PS50111">
    <property type="entry name" value="CHEMOTAXIS_TRANSDUC_2"/>
    <property type="match status" value="1"/>
</dbReference>
<sequence>MVKFDFLSRLTIRSKVWAGFGILLALILAVSAVSWRSLFQIEGEFSKVVEEVQPTMLASQSLSKSLAQASAALGLYLLTEEDASRVEYEKSLEQVGASLSELTQLLSDQGDTELAGRVSNLATRVERFVGFRARMVELTEDRMSNMAGLYYAAQNLNPVSQEMLQITGEMVGSEFDEEASVERRGLFNEIHELRYAWANVMNGVRAYIAFRGERSLQEIQLYNDFSDMKIKALGSYENELTFEQDDGLARFIDLKKKFFENFEGLKQLEAEGRWRTDISLIRSEISPLLAELNRELDELVELQRQRSITVSNEMLSDIQSNVSLIGILLVVALIIGIGVSMLAGQQIVAPIIRLRNILEGMAKGEGDLTQRAKLASKDELGQASGYFNQMMAGLQEMVMEIAAVSDEVLGNAQQSSERVDTVHTNVTKAAERTRSTAAATEEMSATSANIASNAQTAATEAEKAREQADEGSTAMCDMANKAGVMESEVQRLQQSVAVIEEKGREMEAMVGVINEIAGQTNLLALNAAIEAARAGEAGRGFAVVADEVRQLASKTQHSTAGIHELLDSNRKSNQDLVSTMKQVAEAGGSMSNTVSDAESVIGRMTESVNLMNNMVEEIAQAAREQSEVSEEIARNVELMSATETENADLMSASSQDMSELTGTATRLKAVVSRFKV</sequence>
<evidence type="ECO:0000259" key="5">
    <source>
        <dbReference type="PROSITE" id="PS50111"/>
    </source>
</evidence>
<gene>
    <name evidence="7" type="ORF">MNBD_GAMMA15-2393</name>
</gene>
<evidence type="ECO:0000256" key="3">
    <source>
        <dbReference type="SAM" id="MobiDB-lite"/>
    </source>
</evidence>
<evidence type="ECO:0000313" key="7">
    <source>
        <dbReference type="EMBL" id="VAW76307.1"/>
    </source>
</evidence>
<proteinExistence type="inferred from homology"/>
<protein>
    <submittedName>
        <fullName evidence="7">Methyl-accepting chemotaxis protein</fullName>
    </submittedName>
</protein>
<dbReference type="FunFam" id="1.10.287.950:FF:000001">
    <property type="entry name" value="Methyl-accepting chemotaxis sensory transducer"/>
    <property type="match status" value="1"/>
</dbReference>
<feature type="domain" description="HAMP" evidence="6">
    <location>
        <begin position="345"/>
        <end position="399"/>
    </location>
</feature>
<dbReference type="Gene3D" id="1.10.287.950">
    <property type="entry name" value="Methyl-accepting chemotaxis protein"/>
    <property type="match status" value="1"/>
</dbReference>
<dbReference type="EMBL" id="UOFN01000058">
    <property type="protein sequence ID" value="VAW76307.1"/>
    <property type="molecule type" value="Genomic_DNA"/>
</dbReference>
<evidence type="ECO:0000256" key="4">
    <source>
        <dbReference type="SAM" id="Phobius"/>
    </source>
</evidence>
<evidence type="ECO:0000256" key="2">
    <source>
        <dbReference type="ARBA" id="ARBA00029447"/>
    </source>
</evidence>
<dbReference type="InterPro" id="IPR004089">
    <property type="entry name" value="MCPsignal_dom"/>
</dbReference>